<dbReference type="EMBL" id="CP068108">
    <property type="protein sequence ID" value="QQT98719.1"/>
    <property type="molecule type" value="Genomic_DNA"/>
</dbReference>
<reference evidence="1 2" key="1">
    <citation type="submission" date="2021-01" db="EMBL/GenBank/DDBJ databases">
        <title>FDA dAtabase for Regulatory Grade micrObial Sequences (FDA-ARGOS): Supporting development and validation of Infectious Disease Dx tests.</title>
        <authorList>
            <person name="Sproer C."/>
            <person name="Gronow S."/>
            <person name="Severitt S."/>
            <person name="Schroder I."/>
            <person name="Tallon L."/>
            <person name="Sadzewicz L."/>
            <person name="Zhao X."/>
            <person name="Boylan J."/>
            <person name="Ott S."/>
            <person name="Bowen H."/>
            <person name="Vavikolanu K."/>
            <person name="Mehta A."/>
            <person name="Aluvathingal J."/>
            <person name="Nadendla S."/>
            <person name="Lowell S."/>
            <person name="Myers T."/>
            <person name="Yan Y."/>
            <person name="Sichtig H."/>
        </authorList>
    </citation>
    <scope>NUCLEOTIDE SEQUENCE [LARGE SCALE GENOMIC DNA]</scope>
    <source>
        <strain evidence="1 2">FDAARGOS_1131</strain>
    </source>
</reference>
<name>A0A9Q6ZCG1_MYROD</name>
<accession>A0A9Q6ZCG1</accession>
<evidence type="ECO:0000313" key="1">
    <source>
        <dbReference type="EMBL" id="QQT98719.1"/>
    </source>
</evidence>
<proteinExistence type="predicted"/>
<dbReference type="RefSeq" id="WP_002985834.1">
    <property type="nucleotide sequence ID" value="NZ_CP068108.1"/>
</dbReference>
<dbReference type="OrthoDB" id="5333016at2"/>
<organism evidence="1 2">
    <name type="scientific">Myroides odoratus</name>
    <name type="common">Flavobacterium odoratum</name>
    <dbReference type="NCBI Taxonomy" id="256"/>
    <lineage>
        <taxon>Bacteria</taxon>
        <taxon>Pseudomonadati</taxon>
        <taxon>Bacteroidota</taxon>
        <taxon>Flavobacteriia</taxon>
        <taxon>Flavobacteriales</taxon>
        <taxon>Flavobacteriaceae</taxon>
        <taxon>Myroides</taxon>
    </lineage>
</organism>
<dbReference type="AlphaFoldDB" id="A0A9Q6ZCG1"/>
<gene>
    <name evidence="1" type="ORF">I6I88_10860</name>
</gene>
<dbReference type="PROSITE" id="PS51257">
    <property type="entry name" value="PROKAR_LIPOPROTEIN"/>
    <property type="match status" value="1"/>
</dbReference>
<dbReference type="Proteomes" id="UP000596202">
    <property type="component" value="Chromosome"/>
</dbReference>
<dbReference type="GeneID" id="93528158"/>
<sequence length="207" mass="24389">MKRICFIMVVLLYSCAPKKELMYNRYYERNSNKLLLLDKDSTFVLQDVFHFVSNGSIMGKYQLNKKGKLCIYDLIDRMNLPYAFDEANDQAVNNIFVHTEVNKVTYENIDVYVKKNDIETLLGNLKEGDSSFNYPFGIGDTLQFVFKYERDEGLIVKLKHDIAATKRIIINSPNKKIAIDFDVFYFDLKNSNEVEEKCFKIRKNRFY</sequence>
<evidence type="ECO:0008006" key="3">
    <source>
        <dbReference type="Google" id="ProtNLM"/>
    </source>
</evidence>
<protein>
    <recommendedName>
        <fullName evidence="3">Lipoprotein</fullName>
    </recommendedName>
</protein>
<evidence type="ECO:0000313" key="2">
    <source>
        <dbReference type="Proteomes" id="UP000596202"/>
    </source>
</evidence>